<dbReference type="AlphaFoldDB" id="A0A009IIG4"/>
<reference evidence="2 3" key="1">
    <citation type="submission" date="2014-02" db="EMBL/GenBank/DDBJ databases">
        <title>Comparative genomics and transcriptomics to identify genetic mechanisms underlying the emergence of carbapenem resistant Acinetobacter baumannii (CRAb).</title>
        <authorList>
            <person name="Harris A.D."/>
            <person name="Johnson K.J."/>
            <person name="George J."/>
            <person name="Shefchek K."/>
            <person name="Daugherty S.C."/>
            <person name="Parankush S."/>
            <person name="Sadzewicz L."/>
            <person name="Tallon L."/>
            <person name="Sengamalay N."/>
            <person name="Hazen T.H."/>
            <person name="Rasko D.A."/>
        </authorList>
    </citation>
    <scope>NUCLEOTIDE SEQUENCE [LARGE SCALE GENOMIC DNA]</scope>
    <source>
        <strain evidence="2 3">1295743</strain>
    </source>
</reference>
<dbReference type="PATRIC" id="fig|1310613.3.peg.2998"/>
<organism evidence="2 3">
    <name type="scientific">Acinetobacter baumannii (strain 1295743)</name>
    <dbReference type="NCBI Taxonomy" id="1310613"/>
    <lineage>
        <taxon>Bacteria</taxon>
        <taxon>Pseudomonadati</taxon>
        <taxon>Pseudomonadota</taxon>
        <taxon>Gammaproteobacteria</taxon>
        <taxon>Moraxellales</taxon>
        <taxon>Moraxellaceae</taxon>
        <taxon>Acinetobacter</taxon>
        <taxon>Acinetobacter calcoaceticus/baumannii complex</taxon>
    </lineage>
</organism>
<keyword evidence="1" id="KW-0812">Transmembrane</keyword>
<feature type="transmembrane region" description="Helical" evidence="1">
    <location>
        <begin position="82"/>
        <end position="106"/>
    </location>
</feature>
<evidence type="ECO:0000313" key="2">
    <source>
        <dbReference type="EMBL" id="EXB04444.1"/>
    </source>
</evidence>
<accession>A0A009IIG4</accession>
<evidence type="ECO:0000256" key="1">
    <source>
        <dbReference type="SAM" id="Phobius"/>
    </source>
</evidence>
<feature type="transmembrane region" description="Helical" evidence="1">
    <location>
        <begin position="118"/>
        <end position="137"/>
    </location>
</feature>
<name>A0A009IIG4_ACIB9</name>
<evidence type="ECO:0000313" key="3">
    <source>
        <dbReference type="Proteomes" id="UP000020595"/>
    </source>
</evidence>
<dbReference type="Proteomes" id="UP000020595">
    <property type="component" value="Unassembled WGS sequence"/>
</dbReference>
<proteinExistence type="predicted"/>
<comment type="caution">
    <text evidence="2">The sequence shown here is derived from an EMBL/GenBank/DDBJ whole genome shotgun (WGS) entry which is preliminary data.</text>
</comment>
<gene>
    <name evidence="2" type="ORF">J512_3118</name>
</gene>
<dbReference type="EMBL" id="JEWH01000049">
    <property type="protein sequence ID" value="EXB04444.1"/>
    <property type="molecule type" value="Genomic_DNA"/>
</dbReference>
<keyword evidence="1" id="KW-1133">Transmembrane helix</keyword>
<feature type="transmembrane region" description="Helical" evidence="1">
    <location>
        <begin position="48"/>
        <end position="70"/>
    </location>
</feature>
<protein>
    <submittedName>
        <fullName evidence="2">Putative membrane protein</fullName>
    </submittedName>
</protein>
<dbReference type="RefSeq" id="WP_032051539.1">
    <property type="nucleotide sequence ID" value="NZ_JEWH01000049.1"/>
</dbReference>
<keyword evidence="1" id="KW-0472">Membrane</keyword>
<sequence length="145" mass="16257">MFSTTLMDLSKLRKHLCVPLFLCAILTELAMSKSPWFLILSTLGSSSLFIKIMVYIVVCIGLGLITYFFVALIEQLLFQLDIYLPNTLFFCSYAFIGLGLLVIGNFVTGLPSGVFNTFWHLGFLAFGIDLLSSDIYFNNKKPVES</sequence>